<feature type="compositionally biased region" description="Basic and acidic residues" evidence="1">
    <location>
        <begin position="76"/>
        <end position="86"/>
    </location>
</feature>
<feature type="region of interest" description="Disordered" evidence="1">
    <location>
        <begin position="64"/>
        <end position="108"/>
    </location>
</feature>
<evidence type="ECO:0000313" key="3">
    <source>
        <dbReference type="Proteomes" id="UP000596742"/>
    </source>
</evidence>
<evidence type="ECO:0000256" key="1">
    <source>
        <dbReference type="SAM" id="MobiDB-lite"/>
    </source>
</evidence>
<gene>
    <name evidence="2" type="ORF">MGAL_10B004876</name>
</gene>
<dbReference type="OrthoDB" id="166375at2759"/>
<keyword evidence="3" id="KW-1185">Reference proteome</keyword>
<dbReference type="AlphaFoldDB" id="A0A8B6FL64"/>
<sequence length="167" mass="18997">MSGLLEERATELDRRRSQKINSISYINQRNRQRNMIESEEACKVEVEEMKNKVADPFTRRQCRPTMVTKVGSQAKEPLKEAKEGQLKNESPSLNHKLPSLKISPLKNPDKKQQDLFADHDFDITIDLDVTSSAPSMIVNKTSETSREGAAPKRSLNLAEYKKKKGLI</sequence>
<dbReference type="Proteomes" id="UP000596742">
    <property type="component" value="Unassembled WGS sequence"/>
</dbReference>
<dbReference type="EMBL" id="UYJE01006930">
    <property type="protein sequence ID" value="VDI50302.1"/>
    <property type="molecule type" value="Genomic_DNA"/>
</dbReference>
<name>A0A8B6FL64_MYTGA</name>
<organism evidence="2 3">
    <name type="scientific">Mytilus galloprovincialis</name>
    <name type="common">Mediterranean mussel</name>
    <dbReference type="NCBI Taxonomy" id="29158"/>
    <lineage>
        <taxon>Eukaryota</taxon>
        <taxon>Metazoa</taxon>
        <taxon>Spiralia</taxon>
        <taxon>Lophotrochozoa</taxon>
        <taxon>Mollusca</taxon>
        <taxon>Bivalvia</taxon>
        <taxon>Autobranchia</taxon>
        <taxon>Pteriomorphia</taxon>
        <taxon>Mytilida</taxon>
        <taxon>Mytiloidea</taxon>
        <taxon>Mytilidae</taxon>
        <taxon>Mytilinae</taxon>
        <taxon>Mytilus</taxon>
    </lineage>
</organism>
<accession>A0A8B6FL64</accession>
<evidence type="ECO:0000313" key="2">
    <source>
        <dbReference type="EMBL" id="VDI50302.1"/>
    </source>
</evidence>
<comment type="caution">
    <text evidence="2">The sequence shown here is derived from an EMBL/GenBank/DDBJ whole genome shotgun (WGS) entry which is preliminary data.</text>
</comment>
<protein>
    <submittedName>
        <fullName evidence="2">Uncharacterized protein</fullName>
    </submittedName>
</protein>
<proteinExistence type="predicted"/>
<reference evidence="2" key="1">
    <citation type="submission" date="2018-11" db="EMBL/GenBank/DDBJ databases">
        <authorList>
            <person name="Alioto T."/>
            <person name="Alioto T."/>
        </authorList>
    </citation>
    <scope>NUCLEOTIDE SEQUENCE</scope>
</reference>